<dbReference type="PANTHER" id="PTHR30511">
    <property type="entry name" value="ALANINE RACEMASE"/>
    <property type="match status" value="1"/>
</dbReference>
<feature type="modified residue" description="N6-(pyridoxal phosphate)lysine" evidence="4">
    <location>
        <position position="37"/>
    </location>
</feature>
<evidence type="ECO:0000256" key="3">
    <source>
        <dbReference type="ARBA" id="ARBA00023235"/>
    </source>
</evidence>
<dbReference type="InterPro" id="IPR009006">
    <property type="entry name" value="Ala_racemase/Decarboxylase_C"/>
</dbReference>
<dbReference type="PANTHER" id="PTHR30511:SF0">
    <property type="entry name" value="ALANINE RACEMASE, CATABOLIC-RELATED"/>
    <property type="match status" value="1"/>
</dbReference>
<proteinExistence type="predicted"/>
<dbReference type="EMBL" id="FNRY01000001">
    <property type="protein sequence ID" value="SEC20084.1"/>
    <property type="molecule type" value="Genomic_DNA"/>
</dbReference>
<dbReference type="InterPro" id="IPR000821">
    <property type="entry name" value="Ala_racemase"/>
</dbReference>
<organism evidence="6 7">
    <name type="scientific">Paramicrobacterium humi</name>
    <dbReference type="NCBI Taxonomy" id="640635"/>
    <lineage>
        <taxon>Bacteria</taxon>
        <taxon>Bacillati</taxon>
        <taxon>Actinomycetota</taxon>
        <taxon>Actinomycetes</taxon>
        <taxon>Micrococcales</taxon>
        <taxon>Microbacteriaceae</taxon>
        <taxon>Paramicrobacterium</taxon>
    </lineage>
</organism>
<sequence length="356" mass="37304">MSESAVLHARVSRSALVDNARLVADRVSPAALAVVVKDDAYAHGLEEVVGTLRAAGVDRFGALDLATALRVRRLAPAEMIFTWVFGENDDLRAAIDAELDLGVSYPAILERVAEAASALGRPARVHLKIDTGLHRAGVPPREWPAFVERAAILAGQGLIDVVGVWTHISEASWDADSASIHRFHAAIAALEAAGLTPSVRHLAASAASFERADARFDMVRVGAFVYGIAPGDGIGPAQLGLRPALRLTTTVSSVDNRNGARVAMIPVGGVHGLYTDAAGAVDVTISGRRHRVRAVGSTRSEIDVTGTGIVAGDEVVLFGDGSSGEAVLQEWADAMGTIGEELVIRLAARAEHAYVD</sequence>
<dbReference type="GO" id="GO:0030170">
    <property type="term" value="F:pyridoxal phosphate binding"/>
    <property type="evidence" value="ECO:0007669"/>
    <property type="project" value="TreeGrafter"/>
</dbReference>
<evidence type="ECO:0000313" key="6">
    <source>
        <dbReference type="EMBL" id="SEC20084.1"/>
    </source>
</evidence>
<protein>
    <submittedName>
        <fullName evidence="6">Alanine racemase</fullName>
    </submittedName>
</protein>
<evidence type="ECO:0000256" key="4">
    <source>
        <dbReference type="PIRSR" id="PIRSR600821-50"/>
    </source>
</evidence>
<dbReference type="RefSeq" id="WP_176980853.1">
    <property type="nucleotide sequence ID" value="NZ_FNRY01000001.1"/>
</dbReference>
<evidence type="ECO:0000256" key="2">
    <source>
        <dbReference type="ARBA" id="ARBA00022898"/>
    </source>
</evidence>
<evidence type="ECO:0000256" key="1">
    <source>
        <dbReference type="ARBA" id="ARBA00001933"/>
    </source>
</evidence>
<dbReference type="SMART" id="SM01005">
    <property type="entry name" value="Ala_racemase_C"/>
    <property type="match status" value="1"/>
</dbReference>
<name>A0A1H4QKJ7_9MICO</name>
<evidence type="ECO:0000313" key="7">
    <source>
        <dbReference type="Proteomes" id="UP000199183"/>
    </source>
</evidence>
<dbReference type="InterPro" id="IPR001608">
    <property type="entry name" value="Ala_racemase_N"/>
</dbReference>
<reference evidence="6 7" key="1">
    <citation type="submission" date="2016-10" db="EMBL/GenBank/DDBJ databases">
        <authorList>
            <person name="de Groot N.N."/>
        </authorList>
    </citation>
    <scope>NUCLEOTIDE SEQUENCE [LARGE SCALE GENOMIC DNA]</scope>
    <source>
        <strain evidence="6 7">DSM 21799</strain>
    </source>
</reference>
<dbReference type="GO" id="GO:0005829">
    <property type="term" value="C:cytosol"/>
    <property type="evidence" value="ECO:0007669"/>
    <property type="project" value="TreeGrafter"/>
</dbReference>
<dbReference type="Gene3D" id="3.20.20.10">
    <property type="entry name" value="Alanine racemase"/>
    <property type="match status" value="1"/>
</dbReference>
<dbReference type="AlphaFoldDB" id="A0A1H4QKJ7"/>
<dbReference type="PRINTS" id="PR00992">
    <property type="entry name" value="ALARACEMASE"/>
</dbReference>
<dbReference type="STRING" id="640635.SAMN04489806_2844"/>
<dbReference type="SUPFAM" id="SSF51419">
    <property type="entry name" value="PLP-binding barrel"/>
    <property type="match status" value="1"/>
</dbReference>
<evidence type="ECO:0000259" key="5">
    <source>
        <dbReference type="SMART" id="SM01005"/>
    </source>
</evidence>
<dbReference type="SUPFAM" id="SSF50621">
    <property type="entry name" value="Alanine racemase C-terminal domain-like"/>
    <property type="match status" value="1"/>
</dbReference>
<dbReference type="Pfam" id="PF01168">
    <property type="entry name" value="Ala_racemase_N"/>
    <property type="match status" value="1"/>
</dbReference>
<gene>
    <name evidence="6" type="ORF">SAMN04489806_2844</name>
</gene>
<dbReference type="GO" id="GO:0009252">
    <property type="term" value="P:peptidoglycan biosynthetic process"/>
    <property type="evidence" value="ECO:0007669"/>
    <property type="project" value="TreeGrafter"/>
</dbReference>
<dbReference type="Proteomes" id="UP000199183">
    <property type="component" value="Unassembled WGS sequence"/>
</dbReference>
<keyword evidence="7" id="KW-1185">Reference proteome</keyword>
<feature type="domain" description="Alanine racemase C-terminal" evidence="5">
    <location>
        <begin position="244"/>
        <end position="355"/>
    </location>
</feature>
<dbReference type="GO" id="GO:0008784">
    <property type="term" value="F:alanine racemase activity"/>
    <property type="evidence" value="ECO:0007669"/>
    <property type="project" value="InterPro"/>
</dbReference>
<dbReference type="Pfam" id="PF00842">
    <property type="entry name" value="Ala_racemase_C"/>
    <property type="match status" value="1"/>
</dbReference>
<comment type="cofactor">
    <cofactor evidence="1 4">
        <name>pyridoxal 5'-phosphate</name>
        <dbReference type="ChEBI" id="CHEBI:597326"/>
    </cofactor>
</comment>
<accession>A0A1H4QKJ7</accession>
<dbReference type="InterPro" id="IPR029066">
    <property type="entry name" value="PLP-binding_barrel"/>
</dbReference>
<keyword evidence="3" id="KW-0413">Isomerase</keyword>
<keyword evidence="2 4" id="KW-0663">Pyridoxal phosphate</keyword>
<dbReference type="InterPro" id="IPR011079">
    <property type="entry name" value="Ala_racemase_C"/>
</dbReference>
<dbReference type="GO" id="GO:0030632">
    <property type="term" value="P:D-alanine biosynthetic process"/>
    <property type="evidence" value="ECO:0007669"/>
    <property type="project" value="TreeGrafter"/>
</dbReference>
<dbReference type="Gene3D" id="2.40.37.10">
    <property type="entry name" value="Lyase, Ornithine Decarboxylase, Chain A, domain 1"/>
    <property type="match status" value="2"/>
</dbReference>